<dbReference type="Pfam" id="PF12094">
    <property type="entry name" value="DUF3570"/>
    <property type="match status" value="1"/>
</dbReference>
<evidence type="ECO:0000313" key="3">
    <source>
        <dbReference type="Proteomes" id="UP000632774"/>
    </source>
</evidence>
<comment type="caution">
    <text evidence="2">The sequence shown here is derived from an EMBL/GenBank/DDBJ whole genome shotgun (WGS) entry which is preliminary data.</text>
</comment>
<evidence type="ECO:0000313" key="2">
    <source>
        <dbReference type="EMBL" id="MBE9667516.1"/>
    </source>
</evidence>
<keyword evidence="3" id="KW-1185">Reference proteome</keyword>
<dbReference type="InterPro" id="IPR021953">
    <property type="entry name" value="DUF3570"/>
</dbReference>
<name>A0ABR9XJR6_9SPHI</name>
<feature type="signal peptide" evidence="1">
    <location>
        <begin position="1"/>
        <end position="21"/>
    </location>
</feature>
<dbReference type="RefSeq" id="WP_194106977.1">
    <property type="nucleotide sequence ID" value="NZ_JADFFM010000002.1"/>
</dbReference>
<feature type="chain" id="PRO_5047367042" evidence="1">
    <location>
        <begin position="22"/>
        <end position="437"/>
    </location>
</feature>
<protein>
    <submittedName>
        <fullName evidence="2">DUF3570 domain-containing protein</fullName>
    </submittedName>
</protein>
<keyword evidence="1" id="KW-0732">Signal</keyword>
<organism evidence="2 3">
    <name type="scientific">Mucilaginibacter boryungensis</name>
    <dbReference type="NCBI Taxonomy" id="768480"/>
    <lineage>
        <taxon>Bacteria</taxon>
        <taxon>Pseudomonadati</taxon>
        <taxon>Bacteroidota</taxon>
        <taxon>Sphingobacteriia</taxon>
        <taxon>Sphingobacteriales</taxon>
        <taxon>Sphingobacteriaceae</taxon>
        <taxon>Mucilaginibacter</taxon>
    </lineage>
</organism>
<proteinExistence type="predicted"/>
<accession>A0ABR9XJR6</accession>
<dbReference type="EMBL" id="JADFFM010000002">
    <property type="protein sequence ID" value="MBE9667516.1"/>
    <property type="molecule type" value="Genomic_DNA"/>
</dbReference>
<reference evidence="2 3" key="1">
    <citation type="submission" date="2020-10" db="EMBL/GenBank/DDBJ databases">
        <title>Mucilaginibacter mali sp. nov., isolated from rhizosphere soil of apple orchard.</title>
        <authorList>
            <person name="Lee J.-S."/>
            <person name="Kim H.S."/>
            <person name="Kim J.-S."/>
        </authorList>
    </citation>
    <scope>NUCLEOTIDE SEQUENCE [LARGE SCALE GENOMIC DNA]</scope>
    <source>
        <strain evidence="2 3">KCTC 23157</strain>
    </source>
</reference>
<dbReference type="Proteomes" id="UP000632774">
    <property type="component" value="Unassembled WGS sequence"/>
</dbReference>
<gene>
    <name evidence="2" type="ORF">IRJ18_14175</name>
</gene>
<evidence type="ECO:0000256" key="1">
    <source>
        <dbReference type="SAM" id="SignalP"/>
    </source>
</evidence>
<sequence length="437" mass="48481">MKKVYLSALGFAFLCRVNAYAQLKSSVNVTKPTFTVSAPAKADTTNYESRQLKIDEINLVSSYYDQTGEHSAITGGIGTQKVSDISNGLNINLVWWGNTNKNTLNVGMGLDHHTSASSAYVTTTGQGKQDGSRVYPSLDWTTENQAKGTSFGLGSYYSGEYNYKSFGADMHFSLKTKDRTGEFSAKFQAYLDKVVMIYPSELVTALSPPAPAGSTYITTASGNRVLSVNGKRSSESSLATSPRNTYTASFAWNQIINSRLQVSLLGDVVQQTGFLSLPYHRVYFNNGKDTIERLPSSRFKLPLGFRLNYFAGDNIILRTYYRYYTDSWDTRSNTANIEIAYKVSPFFSISPFYRYYTQTAAKYFAPYKATPPTATYFSSNYELAAFNSNFFGAGIRLAPPKGVGGWQHLHDIELRYGHYTQTTNLASDVISVALGFK</sequence>